<feature type="compositionally biased region" description="Polar residues" evidence="2">
    <location>
        <begin position="49"/>
        <end position="72"/>
    </location>
</feature>
<accession>A0A6A5QQ42</accession>
<organism evidence="3 4">
    <name type="scientific">Ampelomyces quisqualis</name>
    <name type="common">Powdery mildew agent</name>
    <dbReference type="NCBI Taxonomy" id="50730"/>
    <lineage>
        <taxon>Eukaryota</taxon>
        <taxon>Fungi</taxon>
        <taxon>Dikarya</taxon>
        <taxon>Ascomycota</taxon>
        <taxon>Pezizomycotina</taxon>
        <taxon>Dothideomycetes</taxon>
        <taxon>Pleosporomycetidae</taxon>
        <taxon>Pleosporales</taxon>
        <taxon>Pleosporineae</taxon>
        <taxon>Phaeosphaeriaceae</taxon>
        <taxon>Ampelomyces</taxon>
    </lineage>
</organism>
<evidence type="ECO:0000256" key="1">
    <source>
        <dbReference type="SAM" id="Coils"/>
    </source>
</evidence>
<reference evidence="3" key="1">
    <citation type="journal article" date="2020" name="Stud. Mycol.">
        <title>101 Dothideomycetes genomes: a test case for predicting lifestyles and emergence of pathogens.</title>
        <authorList>
            <person name="Haridas S."/>
            <person name="Albert R."/>
            <person name="Binder M."/>
            <person name="Bloem J."/>
            <person name="Labutti K."/>
            <person name="Salamov A."/>
            <person name="Andreopoulos B."/>
            <person name="Baker S."/>
            <person name="Barry K."/>
            <person name="Bills G."/>
            <person name="Bluhm B."/>
            <person name="Cannon C."/>
            <person name="Castanera R."/>
            <person name="Culley D."/>
            <person name="Daum C."/>
            <person name="Ezra D."/>
            <person name="Gonzalez J."/>
            <person name="Henrissat B."/>
            <person name="Kuo A."/>
            <person name="Liang C."/>
            <person name="Lipzen A."/>
            <person name="Lutzoni F."/>
            <person name="Magnuson J."/>
            <person name="Mondo S."/>
            <person name="Nolan M."/>
            <person name="Ohm R."/>
            <person name="Pangilinan J."/>
            <person name="Park H.-J."/>
            <person name="Ramirez L."/>
            <person name="Alfaro M."/>
            <person name="Sun H."/>
            <person name="Tritt A."/>
            <person name="Yoshinaga Y."/>
            <person name="Zwiers L.-H."/>
            <person name="Turgeon B."/>
            <person name="Goodwin S."/>
            <person name="Spatafora J."/>
            <person name="Crous P."/>
            <person name="Grigoriev I."/>
        </authorList>
    </citation>
    <scope>NUCLEOTIDE SEQUENCE</scope>
    <source>
        <strain evidence="3">HMLAC05119</strain>
    </source>
</reference>
<evidence type="ECO:0000256" key="2">
    <source>
        <dbReference type="SAM" id="MobiDB-lite"/>
    </source>
</evidence>
<dbReference type="EMBL" id="ML979135">
    <property type="protein sequence ID" value="KAF1916988.1"/>
    <property type="molecule type" value="Genomic_DNA"/>
</dbReference>
<gene>
    <name evidence="3" type="ORF">BDU57DRAFT_450510</name>
</gene>
<protein>
    <submittedName>
        <fullName evidence="3">Uncharacterized protein</fullName>
    </submittedName>
</protein>
<sequence>MYAKPPSEMRTTSLLYNNQHDPTYKSRPKSLSARSTTSHHRTHDKKTFRSSLPSQGARQSIHKQPTNPSLSSHPVFPPHPQPRTSERSSSLKQAPVPQSTLTPDTARALPTREALTKWQSEREEAKADIGVLQRARMKERVRRANEMEREKEKELQAVGLGAEKGARVLGVGLEVEKITSKRKRERGGCFAGFFGGRMRRWW</sequence>
<feature type="compositionally biased region" description="Polar residues" evidence="2">
    <location>
        <begin position="87"/>
        <end position="103"/>
    </location>
</feature>
<dbReference type="OrthoDB" id="3784104at2759"/>
<evidence type="ECO:0000313" key="3">
    <source>
        <dbReference type="EMBL" id="KAF1916988.1"/>
    </source>
</evidence>
<feature type="compositionally biased region" description="Basic residues" evidence="2">
    <location>
        <begin position="37"/>
        <end position="48"/>
    </location>
</feature>
<dbReference type="Proteomes" id="UP000800096">
    <property type="component" value="Unassembled WGS sequence"/>
</dbReference>
<keyword evidence="4" id="KW-1185">Reference proteome</keyword>
<keyword evidence="1" id="KW-0175">Coiled coil</keyword>
<proteinExistence type="predicted"/>
<dbReference type="AlphaFoldDB" id="A0A6A5QQ42"/>
<feature type="region of interest" description="Disordered" evidence="2">
    <location>
        <begin position="1"/>
        <end position="110"/>
    </location>
</feature>
<name>A0A6A5QQ42_AMPQU</name>
<evidence type="ECO:0000313" key="4">
    <source>
        <dbReference type="Proteomes" id="UP000800096"/>
    </source>
</evidence>
<feature type="compositionally biased region" description="Polar residues" evidence="2">
    <location>
        <begin position="9"/>
        <end position="21"/>
    </location>
</feature>
<feature type="coiled-coil region" evidence="1">
    <location>
        <begin position="115"/>
        <end position="157"/>
    </location>
</feature>